<dbReference type="GO" id="GO:0000172">
    <property type="term" value="C:ribonuclease MRP complex"/>
    <property type="evidence" value="ECO:0007669"/>
    <property type="project" value="TreeGrafter"/>
</dbReference>
<proteinExistence type="inferred from homology"/>
<dbReference type="GO" id="GO:0033204">
    <property type="term" value="F:ribonuclease P RNA binding"/>
    <property type="evidence" value="ECO:0007669"/>
    <property type="project" value="TreeGrafter"/>
</dbReference>
<keyword evidence="7" id="KW-0539">Nucleus</keyword>
<dbReference type="SUPFAM" id="SSF160350">
    <property type="entry name" value="Rnp2-like"/>
    <property type="match status" value="1"/>
</dbReference>
<evidence type="ECO:0000256" key="4">
    <source>
        <dbReference type="ARBA" id="ARBA00012179"/>
    </source>
</evidence>
<dbReference type="GO" id="GO:0001682">
    <property type="term" value="P:tRNA 5'-leader removal"/>
    <property type="evidence" value="ECO:0007669"/>
    <property type="project" value="InterPro"/>
</dbReference>
<comment type="similarity">
    <text evidence="3">Belongs to the eukaryotic/archaeal RNase P protein component 2 family.</text>
</comment>
<dbReference type="AlphaFoldDB" id="A0A1Q5URE0"/>
<dbReference type="InterPro" id="IPR002759">
    <property type="entry name" value="Pop5/Rpp14/Rnp2-like"/>
</dbReference>
<dbReference type="OrthoDB" id="24745at2759"/>
<comment type="subcellular location">
    <subcellularLocation>
        <location evidence="2">Nucleus</location>
    </subcellularLocation>
</comment>
<comment type="caution">
    <text evidence="10">The sequence shown here is derived from an EMBL/GenBank/DDBJ whole genome shotgun (WGS) entry which is preliminary data.</text>
</comment>
<dbReference type="PANTHER" id="PTHR15441">
    <property type="entry name" value="RIBONUCLEASE P PROTEIN SUBUNIT P14"/>
    <property type="match status" value="1"/>
</dbReference>
<evidence type="ECO:0000313" key="10">
    <source>
        <dbReference type="EMBL" id="OKP15031.1"/>
    </source>
</evidence>
<dbReference type="InterPro" id="IPR038085">
    <property type="entry name" value="Rnp2-like_sf"/>
</dbReference>
<reference evidence="10 11" key="1">
    <citation type="submission" date="2016-10" db="EMBL/GenBank/DDBJ databases">
        <title>Genome sequence of the ascomycete fungus Penicillium subrubescens.</title>
        <authorList>
            <person name="De Vries R.P."/>
            <person name="Peng M."/>
            <person name="Dilokpimol A."/>
            <person name="Hilden K."/>
            <person name="Makela M.R."/>
            <person name="Grigoriev I."/>
            <person name="Riley R."/>
            <person name="Granchi Z."/>
        </authorList>
    </citation>
    <scope>NUCLEOTIDE SEQUENCE [LARGE SCALE GENOMIC DNA]</scope>
    <source>
        <strain evidence="10 11">CBS 132785</strain>
    </source>
</reference>
<evidence type="ECO:0000256" key="1">
    <source>
        <dbReference type="ARBA" id="ARBA00000928"/>
    </source>
</evidence>
<comment type="function">
    <text evidence="9">Component of ribonuclease P, a protein complex that generates mature tRNA molecules by cleaving their 5'-ends. Also a component of RNase MRP, which cleaves pre-rRNA sequences.</text>
</comment>
<comment type="catalytic activity">
    <reaction evidence="1">
        <text>Endonucleolytic cleavage of RNA, removing 5'-extranucleotides from tRNA precursor.</text>
        <dbReference type="EC" id="3.1.26.5"/>
    </reaction>
</comment>
<name>A0A1Q5URE0_9EURO</name>
<evidence type="ECO:0000256" key="5">
    <source>
        <dbReference type="ARBA" id="ARBA00022694"/>
    </source>
</evidence>
<gene>
    <name evidence="10" type="ORF">PENSUB_3426</name>
</gene>
<keyword evidence="6" id="KW-0378">Hydrolase</keyword>
<accession>A0A1Q5URE0</accession>
<evidence type="ECO:0000256" key="7">
    <source>
        <dbReference type="ARBA" id="ARBA00023242"/>
    </source>
</evidence>
<evidence type="ECO:0000256" key="9">
    <source>
        <dbReference type="ARBA" id="ARBA00055200"/>
    </source>
</evidence>
<sequence length="208" mass="22603">MVRLKNRYLLLDILYPDSTTWPSTKTVSSGPHAAQLAIHAPTSDALTPGLLAKMIREEVGEMYGDWGVGKLGGASATGVQVKYLSPATSTAIIRCPRASFRLVWSALTYMTHAPAVTEPGTGGAGQRRPNGGRERPCVFRVLRVSGTMRKAEEEAIRRARREIVRVRGLEEKGVLGDLISGVERGNVKAVMTSVMDEDEDEGMFDDSD</sequence>
<dbReference type="PANTHER" id="PTHR15441:SF2">
    <property type="entry name" value="RIBONUCLEASE P_MRP PROTEIN SUBUNIT POP5"/>
    <property type="match status" value="1"/>
</dbReference>
<dbReference type="EMBL" id="MNBE01000030">
    <property type="protein sequence ID" value="OKP15031.1"/>
    <property type="molecule type" value="Genomic_DNA"/>
</dbReference>
<dbReference type="Proteomes" id="UP000186955">
    <property type="component" value="Unassembled WGS sequence"/>
</dbReference>
<organism evidence="10 11">
    <name type="scientific">Penicillium subrubescens</name>
    <dbReference type="NCBI Taxonomy" id="1316194"/>
    <lineage>
        <taxon>Eukaryota</taxon>
        <taxon>Fungi</taxon>
        <taxon>Dikarya</taxon>
        <taxon>Ascomycota</taxon>
        <taxon>Pezizomycotina</taxon>
        <taxon>Eurotiomycetes</taxon>
        <taxon>Eurotiomycetidae</taxon>
        <taxon>Eurotiales</taxon>
        <taxon>Aspergillaceae</taxon>
        <taxon>Penicillium</taxon>
    </lineage>
</organism>
<protein>
    <recommendedName>
        <fullName evidence="8">Ribonuclease P/MRP protein subunit POP5</fullName>
        <ecNumber evidence="4">3.1.26.5</ecNumber>
    </recommendedName>
</protein>
<evidence type="ECO:0000313" key="11">
    <source>
        <dbReference type="Proteomes" id="UP000186955"/>
    </source>
</evidence>
<evidence type="ECO:0000256" key="3">
    <source>
        <dbReference type="ARBA" id="ARBA00010800"/>
    </source>
</evidence>
<dbReference type="FunFam" id="3.30.70.3250:FF:000004">
    <property type="entry name" value="Ribonuclease P/MRP protein subunit POP5"/>
    <property type="match status" value="1"/>
</dbReference>
<dbReference type="GO" id="GO:0005730">
    <property type="term" value="C:nucleolus"/>
    <property type="evidence" value="ECO:0007669"/>
    <property type="project" value="TreeGrafter"/>
</dbReference>
<evidence type="ECO:0000256" key="2">
    <source>
        <dbReference type="ARBA" id="ARBA00004123"/>
    </source>
</evidence>
<keyword evidence="5" id="KW-0819">tRNA processing</keyword>
<keyword evidence="11" id="KW-1185">Reference proteome</keyword>
<dbReference type="Gene3D" id="3.30.70.3250">
    <property type="entry name" value="Ribonuclease P, Pop5 subunit"/>
    <property type="match status" value="1"/>
</dbReference>
<evidence type="ECO:0000256" key="8">
    <source>
        <dbReference type="ARBA" id="ARBA00044198"/>
    </source>
</evidence>
<dbReference type="GO" id="GO:0000460">
    <property type="term" value="P:maturation of 5.8S rRNA"/>
    <property type="evidence" value="ECO:0007669"/>
    <property type="project" value="UniProtKB-ARBA"/>
</dbReference>
<dbReference type="GO" id="GO:0030681">
    <property type="term" value="C:multimeric ribonuclease P complex"/>
    <property type="evidence" value="ECO:0007669"/>
    <property type="project" value="TreeGrafter"/>
</dbReference>
<dbReference type="GO" id="GO:0004526">
    <property type="term" value="F:ribonuclease P activity"/>
    <property type="evidence" value="ECO:0007669"/>
    <property type="project" value="UniProtKB-EC"/>
</dbReference>
<evidence type="ECO:0000256" key="6">
    <source>
        <dbReference type="ARBA" id="ARBA00022801"/>
    </source>
</evidence>
<dbReference type="EC" id="3.1.26.5" evidence="4"/>
<dbReference type="STRING" id="1316194.A0A1Q5URE0"/>
<dbReference type="Pfam" id="PF01900">
    <property type="entry name" value="RNase_P_Rpp14"/>
    <property type="match status" value="1"/>
</dbReference>